<dbReference type="Proteomes" id="UP000318823">
    <property type="component" value="Plasmid unnamed1"/>
</dbReference>
<evidence type="ECO:0000256" key="1">
    <source>
        <dbReference type="SAM" id="SignalP"/>
    </source>
</evidence>
<protein>
    <submittedName>
        <fullName evidence="3">InlB B-repeat-containing protein</fullName>
    </submittedName>
</protein>
<dbReference type="Pfam" id="PF18998">
    <property type="entry name" value="Flg_new_2"/>
    <property type="match status" value="2"/>
</dbReference>
<feature type="domain" description="Bacterial repeat" evidence="2">
    <location>
        <begin position="124"/>
        <end position="191"/>
    </location>
</feature>
<feature type="domain" description="Bacterial repeat" evidence="2">
    <location>
        <begin position="57"/>
        <end position="119"/>
    </location>
</feature>
<dbReference type="EMBL" id="CP041396">
    <property type="protein sequence ID" value="QDM12861.1"/>
    <property type="molecule type" value="Genomic_DNA"/>
</dbReference>
<name>A0AAP9DQ40_BACOV</name>
<reference evidence="4" key="1">
    <citation type="journal article" date="2018" name="J. Anim. Genet.">
        <title>Acquired interbacterial defense systems protect against interspecies antagonism in the human gut microbiome.</title>
        <authorList>
            <person name="Ross B.D."/>
            <person name="Verster A.J."/>
            <person name="Radey M.C."/>
            <person name="Schmidtke D.T."/>
            <person name="Pope C.E."/>
            <person name="Hoffman L.R."/>
            <person name="Hajjar A."/>
            <person name="Peterson S.B."/>
            <person name="Borenstein E."/>
            <person name="Mougous J."/>
        </authorList>
    </citation>
    <scope>NUCLEOTIDE SEQUENCE [LARGE SCALE GENOMIC DNA]</scope>
    <source>
        <strain evidence="4">3725 D1 iv</strain>
        <plasmid evidence="4">unnamed1</plasmid>
    </source>
</reference>
<dbReference type="RefSeq" id="WP_032845166.1">
    <property type="nucleotide sequence ID" value="NZ_CP041396.1"/>
</dbReference>
<organism evidence="3 4">
    <name type="scientific">Bacteroides ovatus</name>
    <dbReference type="NCBI Taxonomy" id="28116"/>
    <lineage>
        <taxon>Bacteria</taxon>
        <taxon>Pseudomonadati</taxon>
        <taxon>Bacteroidota</taxon>
        <taxon>Bacteroidia</taxon>
        <taxon>Bacteroidales</taxon>
        <taxon>Bacteroidaceae</taxon>
        <taxon>Bacteroides</taxon>
    </lineage>
</organism>
<sequence length="317" mass="35066">MKTLKKLLWLAAVLLCIVSCSKEEVTEKVIEVPEGKVLVETEIVVDGVIQSKTRASSEAGYTTGDGLYDSGDKVIVAAVANDGYELAAFYDKKYPSTNLGTSYEFPAAEPRTFKAEFARKYTITVSASPTAGGTVSGGGTYRSGKPCTLTATPNAGYTFDGWYEGSTKLSSNTSYSFTVSSNRTITGKFTITAAYLDFSSRTGYYNQYYYKSSRALPFEVQIHILEEGYSMDQEGNEYNEVGSSIGTIKVGSLTSEYFSLDSQEHGWNVMKISYNLRIGNKDVQTWDTYMPNAIYPLCINYTYQGTNYTIVINQRWL</sequence>
<dbReference type="InterPro" id="IPR044060">
    <property type="entry name" value="Bacterial_rp_domain"/>
</dbReference>
<feature type="signal peptide" evidence="1">
    <location>
        <begin position="1"/>
        <end position="22"/>
    </location>
</feature>
<accession>A0AAP9DQ40</accession>
<gene>
    <name evidence="3" type="ORF">DYI28_29655</name>
</gene>
<keyword evidence="3" id="KW-0614">Plasmid</keyword>
<evidence type="ECO:0000313" key="3">
    <source>
        <dbReference type="EMBL" id="QDM12861.1"/>
    </source>
</evidence>
<evidence type="ECO:0000259" key="2">
    <source>
        <dbReference type="Pfam" id="PF18998"/>
    </source>
</evidence>
<proteinExistence type="predicted"/>
<feature type="chain" id="PRO_5042907298" evidence="1">
    <location>
        <begin position="23"/>
        <end position="317"/>
    </location>
</feature>
<keyword evidence="1" id="KW-0732">Signal</keyword>
<dbReference type="AlphaFoldDB" id="A0AAP9DQ40"/>
<evidence type="ECO:0000313" key="4">
    <source>
        <dbReference type="Proteomes" id="UP000318823"/>
    </source>
</evidence>
<geneLocation type="plasmid" evidence="3 4">
    <name>unnamed1</name>
</geneLocation>